<keyword evidence="3 6" id="KW-1133">Transmembrane helix</keyword>
<keyword evidence="1" id="KW-1003">Cell membrane</keyword>
<dbReference type="RefSeq" id="WP_167700447.1">
    <property type="nucleotide sequence ID" value="NZ_CP118174.1"/>
</dbReference>
<evidence type="ECO:0000313" key="8">
    <source>
        <dbReference type="EMBL" id="NIZ40859.1"/>
    </source>
</evidence>
<evidence type="ECO:0000256" key="1">
    <source>
        <dbReference type="ARBA" id="ARBA00022475"/>
    </source>
</evidence>
<evidence type="ECO:0000259" key="7">
    <source>
        <dbReference type="Pfam" id="PF06305"/>
    </source>
</evidence>
<dbReference type="InterPro" id="IPR010445">
    <property type="entry name" value="LapA_dom"/>
</dbReference>
<sequence length="102" mass="11810">MLKLILSTTILMIIGVFVFLNSNQRVVLHLIVAEFKDFPLAIACLLFFVLGLTLSIPFFLADRLQLIKKQRAEIRRLTTHLEATRKELKELGKKPLHKEDMH</sequence>
<gene>
    <name evidence="8" type="ORF">HCT14_04990</name>
</gene>
<dbReference type="EMBL" id="JAATLJ010000001">
    <property type="protein sequence ID" value="NIZ40859.1"/>
    <property type="molecule type" value="Genomic_DNA"/>
</dbReference>
<keyword evidence="2 6" id="KW-0812">Transmembrane</keyword>
<dbReference type="Pfam" id="PF06305">
    <property type="entry name" value="LapA_dom"/>
    <property type="match status" value="1"/>
</dbReference>
<proteinExistence type="predicted"/>
<evidence type="ECO:0000313" key="9">
    <source>
        <dbReference type="Proteomes" id="UP000711995"/>
    </source>
</evidence>
<feature type="transmembrane region" description="Helical" evidence="6">
    <location>
        <begin position="38"/>
        <end position="61"/>
    </location>
</feature>
<protein>
    <submittedName>
        <fullName evidence="8">LapA family protein</fullName>
    </submittedName>
</protein>
<name>A0A968KRL1_9SPIO</name>
<comment type="caution">
    <text evidence="8">The sequence shown here is derived from an EMBL/GenBank/DDBJ whole genome shotgun (WGS) entry which is preliminary data.</text>
</comment>
<evidence type="ECO:0000256" key="5">
    <source>
        <dbReference type="SAM" id="Coils"/>
    </source>
</evidence>
<keyword evidence="9" id="KW-1185">Reference proteome</keyword>
<feature type="coiled-coil region" evidence="5">
    <location>
        <begin position="67"/>
        <end position="94"/>
    </location>
</feature>
<dbReference type="GO" id="GO:0005886">
    <property type="term" value="C:plasma membrane"/>
    <property type="evidence" value="ECO:0007669"/>
    <property type="project" value="InterPro"/>
</dbReference>
<keyword evidence="5" id="KW-0175">Coiled coil</keyword>
<feature type="domain" description="Lipopolysaccharide assembly protein A" evidence="7">
    <location>
        <begin position="23"/>
        <end position="88"/>
    </location>
</feature>
<dbReference type="AlphaFoldDB" id="A0A968KRL1"/>
<evidence type="ECO:0000256" key="2">
    <source>
        <dbReference type="ARBA" id="ARBA00022692"/>
    </source>
</evidence>
<accession>A0A968KRL1</accession>
<keyword evidence="4 6" id="KW-0472">Membrane</keyword>
<reference evidence="8 9" key="1">
    <citation type="submission" date="2020-03" db="EMBL/GenBank/DDBJ databases">
        <title>Spirochaetal bacteria isolated from arthropods constitute a novel genus Entomospira genus novum within the order Spirochaetales.</title>
        <authorList>
            <person name="Grana-Miraglia L."/>
            <person name="Sikutova S."/>
            <person name="Fingerle V."/>
            <person name="Sing A."/>
            <person name="Castillo-Ramirez S."/>
            <person name="Margos G."/>
            <person name="Rudolf I."/>
        </authorList>
    </citation>
    <scope>NUCLEOTIDE SEQUENCE [LARGE SCALE GENOMIC DNA]</scope>
    <source>
        <strain evidence="8 9">BR193</strain>
    </source>
</reference>
<evidence type="ECO:0000256" key="4">
    <source>
        <dbReference type="ARBA" id="ARBA00023136"/>
    </source>
</evidence>
<evidence type="ECO:0000256" key="6">
    <source>
        <dbReference type="SAM" id="Phobius"/>
    </source>
</evidence>
<evidence type="ECO:0000256" key="3">
    <source>
        <dbReference type="ARBA" id="ARBA00022989"/>
    </source>
</evidence>
<dbReference type="Proteomes" id="UP000711995">
    <property type="component" value="Unassembled WGS sequence"/>
</dbReference>
<organism evidence="8 9">
    <name type="scientific">Entomospira entomophila</name>
    <dbReference type="NCBI Taxonomy" id="2719988"/>
    <lineage>
        <taxon>Bacteria</taxon>
        <taxon>Pseudomonadati</taxon>
        <taxon>Spirochaetota</taxon>
        <taxon>Spirochaetia</taxon>
        <taxon>Spirochaetales</taxon>
        <taxon>Spirochaetaceae</taxon>
        <taxon>Entomospira</taxon>
    </lineage>
</organism>